<keyword evidence="2" id="KW-0121">Carboxypeptidase</keyword>
<dbReference type="Proteomes" id="UP000694888">
    <property type="component" value="Unplaced"/>
</dbReference>
<protein>
    <recommendedName>
        <fullName evidence="2">Carboxypeptidase</fullName>
        <ecNumber evidence="2">3.4.16.-</ecNumber>
    </recommendedName>
</protein>
<dbReference type="InterPro" id="IPR029058">
    <property type="entry name" value="AB_hydrolase_fold"/>
</dbReference>
<dbReference type="SUPFAM" id="SSF53474">
    <property type="entry name" value="alpha/beta-Hydrolases"/>
    <property type="match status" value="1"/>
</dbReference>
<gene>
    <name evidence="4" type="primary">LOC101861374</name>
</gene>
<dbReference type="GeneID" id="101861374"/>
<feature type="signal peptide" evidence="2">
    <location>
        <begin position="1"/>
        <end position="22"/>
    </location>
</feature>
<dbReference type="Gene3D" id="3.40.50.1820">
    <property type="entry name" value="alpha/beta hydrolase"/>
    <property type="match status" value="1"/>
</dbReference>
<dbReference type="PROSITE" id="PS00560">
    <property type="entry name" value="CARBOXYPEPT_SER_HIS"/>
    <property type="match status" value="1"/>
</dbReference>
<dbReference type="InterPro" id="IPR033124">
    <property type="entry name" value="Ser_caboxypep_his_AS"/>
</dbReference>
<accession>A0ABM0JVT6</accession>
<sequence>MLGSVKELVLLLTAVTSALVSSAPSKDQIQHLPGLAQQPTFKQYSGYLSALGTKQLHYWFVESQNEPSSDPVVLWLNGGPGCSSLFGLLQENGPFRVQPDGKTLVANPSSWNTLTNVIYLEAPAGVGYSYSKDKDYRTDDDDTSLNNLVAMVDFFRKFPEYKKNDFYITGESYGGIYVPLLALRVVENTTINLKGFAVGNGLSDVKLNDNSVNFLTYYHGIVGSELWDKTLKDCCKGLPNDKCDFDKQRKVDKDCQNDISEIQKAMWESGLDSYNIYAKTVGGVRTTSQFSISSRRDWWPLLGDKDNSYQGTTHSFSDDDPIVRYLNRADVKKALHIPPGLPKWNVCSSVPYKQIYDTMKDIYQMLHGMMRIMVYNGDLDMVCNYLGDEWFVESLGFAKAGARKHWLYPDSDSTKQVGGFRQDYSGNVRLVTVMDAGHMVPQDQPRKALQMFADFIKNN</sequence>
<dbReference type="PANTHER" id="PTHR11802:SF201">
    <property type="entry name" value="CARBOXYPEPTIDASE"/>
    <property type="match status" value="1"/>
</dbReference>
<organism evidence="3 4">
    <name type="scientific">Aplysia californica</name>
    <name type="common">California sea hare</name>
    <dbReference type="NCBI Taxonomy" id="6500"/>
    <lineage>
        <taxon>Eukaryota</taxon>
        <taxon>Metazoa</taxon>
        <taxon>Spiralia</taxon>
        <taxon>Lophotrochozoa</taxon>
        <taxon>Mollusca</taxon>
        <taxon>Gastropoda</taxon>
        <taxon>Heterobranchia</taxon>
        <taxon>Euthyneura</taxon>
        <taxon>Tectipleura</taxon>
        <taxon>Aplysiida</taxon>
        <taxon>Aplysioidea</taxon>
        <taxon>Aplysiidae</taxon>
        <taxon>Aplysia</taxon>
    </lineage>
</organism>
<reference evidence="4" key="1">
    <citation type="submission" date="2025-08" db="UniProtKB">
        <authorList>
            <consortium name="RefSeq"/>
        </authorList>
    </citation>
    <scope>IDENTIFICATION</scope>
</reference>
<evidence type="ECO:0000256" key="1">
    <source>
        <dbReference type="ARBA" id="ARBA00009431"/>
    </source>
</evidence>
<keyword evidence="3" id="KW-1185">Reference proteome</keyword>
<dbReference type="PROSITE" id="PS00131">
    <property type="entry name" value="CARBOXYPEPT_SER_SER"/>
    <property type="match status" value="1"/>
</dbReference>
<keyword evidence="2" id="KW-0732">Signal</keyword>
<evidence type="ECO:0000256" key="2">
    <source>
        <dbReference type="RuleBase" id="RU361156"/>
    </source>
</evidence>
<proteinExistence type="inferred from homology"/>
<dbReference type="InterPro" id="IPR018202">
    <property type="entry name" value="Ser_caboxypep_ser_AS"/>
</dbReference>
<dbReference type="Pfam" id="PF00450">
    <property type="entry name" value="Peptidase_S10"/>
    <property type="match status" value="1"/>
</dbReference>
<feature type="chain" id="PRO_5045003031" description="Carboxypeptidase" evidence="2">
    <location>
        <begin position="23"/>
        <end position="459"/>
    </location>
</feature>
<dbReference type="PANTHER" id="PTHR11802">
    <property type="entry name" value="SERINE PROTEASE FAMILY S10 SERINE CARBOXYPEPTIDASE"/>
    <property type="match status" value="1"/>
</dbReference>
<dbReference type="RefSeq" id="XP_005102697.1">
    <property type="nucleotide sequence ID" value="XM_005102640.3"/>
</dbReference>
<keyword evidence="2" id="KW-0645">Protease</keyword>
<dbReference type="InterPro" id="IPR001563">
    <property type="entry name" value="Peptidase_S10"/>
</dbReference>
<dbReference type="EC" id="3.4.16.-" evidence="2"/>
<evidence type="ECO:0000313" key="3">
    <source>
        <dbReference type="Proteomes" id="UP000694888"/>
    </source>
</evidence>
<name>A0ABM0JVT6_APLCA</name>
<evidence type="ECO:0000313" key="4">
    <source>
        <dbReference type="RefSeq" id="XP_005102697.1"/>
    </source>
</evidence>
<comment type="similarity">
    <text evidence="1 2">Belongs to the peptidase S10 family.</text>
</comment>
<dbReference type="PRINTS" id="PR00724">
    <property type="entry name" value="CRBOXYPTASEC"/>
</dbReference>
<keyword evidence="2" id="KW-0378">Hydrolase</keyword>